<evidence type="ECO:0000256" key="4">
    <source>
        <dbReference type="ARBA" id="ARBA00023136"/>
    </source>
</evidence>
<dbReference type="STRING" id="1777144.AWB83_03569"/>
<sequence length="451" mass="48157">MMQFRRKQAEARGTAAGAGGNARIGRNVTVMVLSFVGNYAAAFATFPYLTRVLGPMHFGMLAYAMAITAYGTLLTEWGINLSGPRAVVACRDDPSLLNALLWSVLGAKTLLCIAATFMLVVLLGSGIGAAAARPVLCLSWLGVISSVCTLYWLFQGLERFKLIGWMIFVNRAVTLPLTFWLVKKPQDVTIAAAIQAAGPVIAAVFSVFIAMREGLLRRPVLSWRAIMTRLTEGADMFVATASVTLFGAANSIILTSYSGSYAAGIYAGADKIRTVCTLVPAQLGAVLYPRIGRMFERRKREAARLTAYGAGLTMLISLLGAAISIAFAESITSIVLGKQFAGASGVLRVLALSTVFGNLAYFVGLQILVPSGASKLRSATIFATGCMNVALALLLVRRYEAMGAAMSFLVCEALILAIYVALIVRSRRLRRYLSLCSVGRRHVAVHEGAEA</sequence>
<keyword evidence="3 5" id="KW-1133">Transmembrane helix</keyword>
<dbReference type="InterPro" id="IPR052556">
    <property type="entry name" value="PolySynth_Transporter"/>
</dbReference>
<evidence type="ECO:0000256" key="3">
    <source>
        <dbReference type="ARBA" id="ARBA00022989"/>
    </source>
</evidence>
<accession>A0A158BRW0</accession>
<feature type="transmembrane region" description="Helical" evidence="5">
    <location>
        <begin position="162"/>
        <end position="182"/>
    </location>
</feature>
<evidence type="ECO:0000256" key="1">
    <source>
        <dbReference type="ARBA" id="ARBA00004141"/>
    </source>
</evidence>
<keyword evidence="4 5" id="KW-0472">Membrane</keyword>
<gene>
    <name evidence="6" type="ORF">AWB83_03569</name>
</gene>
<feature type="transmembrane region" description="Helical" evidence="5">
    <location>
        <begin position="188"/>
        <end position="211"/>
    </location>
</feature>
<feature type="transmembrane region" description="Helical" evidence="5">
    <location>
        <begin position="28"/>
        <end position="49"/>
    </location>
</feature>
<feature type="transmembrane region" description="Helical" evidence="5">
    <location>
        <begin position="61"/>
        <end position="79"/>
    </location>
</feature>
<comment type="caution">
    <text evidence="6">The sequence shown here is derived from an EMBL/GenBank/DDBJ whole genome shotgun (WGS) entry which is preliminary data.</text>
</comment>
<feature type="transmembrane region" description="Helical" evidence="5">
    <location>
        <begin position="347"/>
        <end position="369"/>
    </location>
</feature>
<dbReference type="PANTHER" id="PTHR43424:SF1">
    <property type="entry name" value="LOCUS PUTATIVE PROTEIN 1-RELATED"/>
    <property type="match status" value="1"/>
</dbReference>
<dbReference type="RefSeq" id="WP_087046972.1">
    <property type="nucleotide sequence ID" value="NZ_FCOB02000016.1"/>
</dbReference>
<feature type="transmembrane region" description="Helical" evidence="5">
    <location>
        <begin position="100"/>
        <end position="124"/>
    </location>
</feature>
<dbReference type="InterPro" id="IPR002797">
    <property type="entry name" value="Polysacc_synth"/>
</dbReference>
<organism evidence="6 7">
    <name type="scientific">Caballeronia ptereochthonis</name>
    <dbReference type="NCBI Taxonomy" id="1777144"/>
    <lineage>
        <taxon>Bacteria</taxon>
        <taxon>Pseudomonadati</taxon>
        <taxon>Pseudomonadota</taxon>
        <taxon>Betaproteobacteria</taxon>
        <taxon>Burkholderiales</taxon>
        <taxon>Burkholderiaceae</taxon>
        <taxon>Caballeronia</taxon>
    </lineage>
</organism>
<dbReference type="AlphaFoldDB" id="A0A158BRW0"/>
<protein>
    <submittedName>
        <fullName evidence="6">Polysaccharide biosynthesis protein</fullName>
    </submittedName>
</protein>
<dbReference type="GO" id="GO:0016020">
    <property type="term" value="C:membrane"/>
    <property type="evidence" value="ECO:0007669"/>
    <property type="project" value="UniProtKB-SubCell"/>
</dbReference>
<feature type="transmembrane region" description="Helical" evidence="5">
    <location>
        <begin position="402"/>
        <end position="424"/>
    </location>
</feature>
<dbReference type="Pfam" id="PF01943">
    <property type="entry name" value="Polysacc_synt"/>
    <property type="match status" value="1"/>
</dbReference>
<feature type="transmembrane region" description="Helical" evidence="5">
    <location>
        <begin position="376"/>
        <end position="396"/>
    </location>
</feature>
<dbReference type="OrthoDB" id="103403at2"/>
<keyword evidence="2 5" id="KW-0812">Transmembrane</keyword>
<comment type="subcellular location">
    <subcellularLocation>
        <location evidence="1">Membrane</location>
        <topology evidence="1">Multi-pass membrane protein</topology>
    </subcellularLocation>
</comment>
<evidence type="ECO:0000256" key="5">
    <source>
        <dbReference type="SAM" id="Phobius"/>
    </source>
</evidence>
<keyword evidence="7" id="KW-1185">Reference proteome</keyword>
<dbReference type="Proteomes" id="UP000054978">
    <property type="component" value="Unassembled WGS sequence"/>
</dbReference>
<feature type="transmembrane region" description="Helical" evidence="5">
    <location>
        <begin position="305"/>
        <end position="327"/>
    </location>
</feature>
<evidence type="ECO:0000313" key="6">
    <source>
        <dbReference type="EMBL" id="SAK72825.1"/>
    </source>
</evidence>
<dbReference type="EMBL" id="FCOB02000016">
    <property type="protein sequence ID" value="SAK72825.1"/>
    <property type="molecule type" value="Genomic_DNA"/>
</dbReference>
<dbReference type="CDD" id="cd13128">
    <property type="entry name" value="MATE_Wzx_like"/>
    <property type="match status" value="1"/>
</dbReference>
<proteinExistence type="predicted"/>
<evidence type="ECO:0000313" key="7">
    <source>
        <dbReference type="Proteomes" id="UP000054978"/>
    </source>
</evidence>
<evidence type="ECO:0000256" key="2">
    <source>
        <dbReference type="ARBA" id="ARBA00022692"/>
    </source>
</evidence>
<dbReference type="PANTHER" id="PTHR43424">
    <property type="entry name" value="LOCUS PUTATIVE PROTEIN 1-RELATED"/>
    <property type="match status" value="1"/>
</dbReference>
<name>A0A158BRW0_9BURK</name>
<reference evidence="6" key="1">
    <citation type="submission" date="2016-01" db="EMBL/GenBank/DDBJ databases">
        <authorList>
            <person name="Peeters C."/>
        </authorList>
    </citation>
    <scope>NUCLEOTIDE SEQUENCE [LARGE SCALE GENOMIC DNA]</scope>
    <source>
        <strain evidence="6">LMG 29326</strain>
    </source>
</reference>
<feature type="transmembrane region" description="Helical" evidence="5">
    <location>
        <begin position="130"/>
        <end position="153"/>
    </location>
</feature>